<feature type="signal peptide" evidence="4">
    <location>
        <begin position="1"/>
        <end position="15"/>
    </location>
</feature>
<keyword evidence="3" id="KW-0472">Membrane</keyword>
<dbReference type="InterPro" id="IPR013128">
    <property type="entry name" value="Peptidase_C1A"/>
</dbReference>
<evidence type="ECO:0000313" key="8">
    <source>
        <dbReference type="Proteomes" id="UP000663844"/>
    </source>
</evidence>
<feature type="region of interest" description="Disordered" evidence="2">
    <location>
        <begin position="231"/>
        <end position="264"/>
    </location>
</feature>
<sequence length="298" mass="32813">MKLVVLLILFGAAVSELSFEWDKFKRDYNKNYASAAEEIERKEIFIENINRMRAYQQTHPDASFTMAINHLADRQIQELVSRPKIHIESRPTIRQSSIETKNLPESLDWRSKGVIGPVSELSGEIVTAVVSTDSTLWAEIDATGAGFVTYTSGVYDDPTCSQTMIDQVVQIVGYGVEEGKPYWLCKNNWGAKWGDQGYIRIARGKNMCAIATVVIQVASIETTTTTHYTSSTTELSTSTATQSSTSTSSATQSSTSTSSATQSSTSTSSATQLYTISSFHLMVIFVMVTVAQTILIYN</sequence>
<feature type="domain" description="Peptidase C1A papain C-terminal" evidence="5">
    <location>
        <begin position="103"/>
        <end position="218"/>
    </location>
</feature>
<evidence type="ECO:0000313" key="7">
    <source>
        <dbReference type="EMBL" id="CAF4036984.1"/>
    </source>
</evidence>
<dbReference type="PANTHER" id="PTHR12411">
    <property type="entry name" value="CYSTEINE PROTEASE FAMILY C1-RELATED"/>
    <property type="match status" value="1"/>
</dbReference>
<dbReference type="SMART" id="SM00848">
    <property type="entry name" value="Inhibitor_I29"/>
    <property type="match status" value="1"/>
</dbReference>
<feature type="chain" id="PRO_5032443018" evidence="4">
    <location>
        <begin position="16"/>
        <end position="298"/>
    </location>
</feature>
<evidence type="ECO:0000256" key="4">
    <source>
        <dbReference type="SAM" id="SignalP"/>
    </source>
</evidence>
<evidence type="ECO:0000259" key="5">
    <source>
        <dbReference type="SMART" id="SM00645"/>
    </source>
</evidence>
<evidence type="ECO:0000256" key="1">
    <source>
        <dbReference type="ARBA" id="ARBA00008455"/>
    </source>
</evidence>
<dbReference type="InterPro" id="IPR038765">
    <property type="entry name" value="Papain-like_cys_pep_sf"/>
</dbReference>
<name>A0A819QTN9_9BILA</name>
<evidence type="ECO:0000259" key="6">
    <source>
        <dbReference type="SMART" id="SM00848"/>
    </source>
</evidence>
<dbReference type="SUPFAM" id="SSF54001">
    <property type="entry name" value="Cysteine proteinases"/>
    <property type="match status" value="1"/>
</dbReference>
<comment type="caution">
    <text evidence="7">The sequence shown here is derived from an EMBL/GenBank/DDBJ whole genome shotgun (WGS) entry which is preliminary data.</text>
</comment>
<dbReference type="Proteomes" id="UP000663844">
    <property type="component" value="Unassembled WGS sequence"/>
</dbReference>
<evidence type="ECO:0000256" key="3">
    <source>
        <dbReference type="SAM" id="Phobius"/>
    </source>
</evidence>
<proteinExistence type="inferred from homology"/>
<dbReference type="InterPro" id="IPR000668">
    <property type="entry name" value="Peptidase_C1A_C"/>
</dbReference>
<dbReference type="InterPro" id="IPR013201">
    <property type="entry name" value="Prot_inhib_I29"/>
</dbReference>
<dbReference type="GO" id="GO:0008234">
    <property type="term" value="F:cysteine-type peptidase activity"/>
    <property type="evidence" value="ECO:0007669"/>
    <property type="project" value="InterPro"/>
</dbReference>
<evidence type="ECO:0000256" key="2">
    <source>
        <dbReference type="SAM" id="MobiDB-lite"/>
    </source>
</evidence>
<keyword evidence="4" id="KW-0732">Signal</keyword>
<keyword evidence="3" id="KW-1133">Transmembrane helix</keyword>
<dbReference type="AlphaFoldDB" id="A0A819QTN9"/>
<dbReference type="GO" id="GO:0006508">
    <property type="term" value="P:proteolysis"/>
    <property type="evidence" value="ECO:0007669"/>
    <property type="project" value="InterPro"/>
</dbReference>
<dbReference type="Pfam" id="PF00112">
    <property type="entry name" value="Peptidase_C1"/>
    <property type="match status" value="1"/>
</dbReference>
<reference evidence="7" key="1">
    <citation type="submission" date="2021-02" db="EMBL/GenBank/DDBJ databases">
        <authorList>
            <person name="Nowell W R."/>
        </authorList>
    </citation>
    <scope>NUCLEOTIDE SEQUENCE</scope>
</reference>
<comment type="similarity">
    <text evidence="1">Belongs to the peptidase C1 family.</text>
</comment>
<gene>
    <name evidence="7" type="ORF">OXD698_LOCUS31659</name>
</gene>
<dbReference type="Pfam" id="PF08246">
    <property type="entry name" value="Inhibitor_I29"/>
    <property type="match status" value="1"/>
</dbReference>
<organism evidence="7 8">
    <name type="scientific">Adineta steineri</name>
    <dbReference type="NCBI Taxonomy" id="433720"/>
    <lineage>
        <taxon>Eukaryota</taxon>
        <taxon>Metazoa</taxon>
        <taxon>Spiralia</taxon>
        <taxon>Gnathifera</taxon>
        <taxon>Rotifera</taxon>
        <taxon>Eurotatoria</taxon>
        <taxon>Bdelloidea</taxon>
        <taxon>Adinetida</taxon>
        <taxon>Adinetidae</taxon>
        <taxon>Adineta</taxon>
    </lineage>
</organism>
<accession>A0A819QTN9</accession>
<feature type="transmembrane region" description="Helical" evidence="3">
    <location>
        <begin position="273"/>
        <end position="297"/>
    </location>
</feature>
<dbReference type="EMBL" id="CAJOAZ010003955">
    <property type="protein sequence ID" value="CAF4036984.1"/>
    <property type="molecule type" value="Genomic_DNA"/>
</dbReference>
<protein>
    <submittedName>
        <fullName evidence="7">Uncharacterized protein</fullName>
    </submittedName>
</protein>
<dbReference type="Gene3D" id="3.90.70.10">
    <property type="entry name" value="Cysteine proteinases"/>
    <property type="match status" value="2"/>
</dbReference>
<feature type="domain" description="Cathepsin propeptide inhibitor" evidence="6">
    <location>
        <begin position="21"/>
        <end position="79"/>
    </location>
</feature>
<keyword evidence="3" id="KW-0812">Transmembrane</keyword>
<dbReference type="SMART" id="SM00645">
    <property type="entry name" value="Pept_C1"/>
    <property type="match status" value="1"/>
</dbReference>